<feature type="region of interest" description="Disordered" evidence="1">
    <location>
        <begin position="1"/>
        <end position="20"/>
    </location>
</feature>
<evidence type="ECO:0000256" key="1">
    <source>
        <dbReference type="SAM" id="MobiDB-lite"/>
    </source>
</evidence>
<reference evidence="3" key="1">
    <citation type="submission" date="2017-02" db="UniProtKB">
        <authorList>
            <consortium name="WormBaseParasite"/>
        </authorList>
    </citation>
    <scope>IDENTIFICATION</scope>
</reference>
<organism evidence="2 3">
    <name type="scientific">Ascaris lumbricoides</name>
    <name type="common">Giant roundworm</name>
    <dbReference type="NCBI Taxonomy" id="6252"/>
    <lineage>
        <taxon>Eukaryota</taxon>
        <taxon>Metazoa</taxon>
        <taxon>Ecdysozoa</taxon>
        <taxon>Nematoda</taxon>
        <taxon>Chromadorea</taxon>
        <taxon>Rhabditida</taxon>
        <taxon>Spirurina</taxon>
        <taxon>Ascaridomorpha</taxon>
        <taxon>Ascaridoidea</taxon>
        <taxon>Ascarididae</taxon>
        <taxon>Ascaris</taxon>
    </lineage>
</organism>
<dbReference type="WBParaSite" id="ALUE_0000829801-mRNA-1">
    <property type="protein sequence ID" value="ALUE_0000829801-mRNA-1"/>
    <property type="gene ID" value="ALUE_0000829801"/>
</dbReference>
<evidence type="ECO:0000313" key="2">
    <source>
        <dbReference type="Proteomes" id="UP000036681"/>
    </source>
</evidence>
<sequence>MEHEPAATTKRRAIDDVPTPRRVPLCSDWQQQDSRRLACSPTQTLSMVHAVRSNLYRISAPPHSACAPLISFGELQQLGSTS</sequence>
<evidence type="ECO:0000313" key="3">
    <source>
        <dbReference type="WBParaSite" id="ALUE_0000829801-mRNA-1"/>
    </source>
</evidence>
<accession>A0A0M3HXZ5</accession>
<protein>
    <submittedName>
        <fullName evidence="3">Uncharacterized protein</fullName>
    </submittedName>
</protein>
<keyword evidence="2" id="KW-1185">Reference proteome</keyword>
<name>A0A0M3HXZ5_ASCLU</name>
<dbReference type="AlphaFoldDB" id="A0A0M3HXZ5"/>
<dbReference type="Proteomes" id="UP000036681">
    <property type="component" value="Unplaced"/>
</dbReference>
<proteinExistence type="predicted"/>